<name>A0ABS6D4I9_9FIRM</name>
<reference evidence="2 3" key="1">
    <citation type="submission" date="2021-06" db="EMBL/GenBank/DDBJ databases">
        <title>Faecalicatena sp. nov. isolated from porcine feces.</title>
        <authorList>
            <person name="Oh B.S."/>
            <person name="Lee J.H."/>
        </authorList>
    </citation>
    <scope>NUCLEOTIDE SEQUENCE [LARGE SCALE GENOMIC DNA]</scope>
    <source>
        <strain evidence="2 3">AGMB00832</strain>
    </source>
</reference>
<feature type="domain" description="DUF6382" evidence="1">
    <location>
        <begin position="5"/>
        <end position="165"/>
    </location>
</feature>
<sequence>MKTGYEKELNKVCLHIDLPQGYEEDYQIHMLTENNIPGLLDITGCGIDQKSRYSYVVTGMISMKTMFETAPIKKDDMILFVNRLMEVVKSLRRYMLSPDSLLLYPEFMFFGSGTWHFCYLPARKKPLCEAFHIITEYFVKKLDYEETEGILLAYEIHKATLQENYDLEKIMDEYREHEEKRRGEERNEMIEETGGIPDDHLFSLEEEEYVQTPDVETIREIGGHWKPWKKAADKLKKGRWGNWRDLILETDGQQDNDPL</sequence>
<gene>
    <name evidence="2" type="ORF">HGO97_011900</name>
</gene>
<evidence type="ECO:0000313" key="3">
    <source>
        <dbReference type="Proteomes" id="UP000723714"/>
    </source>
</evidence>
<dbReference type="EMBL" id="JABACJ020000010">
    <property type="protein sequence ID" value="MBU3876515.1"/>
    <property type="molecule type" value="Genomic_DNA"/>
</dbReference>
<comment type="caution">
    <text evidence="2">The sequence shown here is derived from an EMBL/GenBank/DDBJ whole genome shotgun (WGS) entry which is preliminary data.</text>
</comment>
<accession>A0ABS6D4I9</accession>
<dbReference type="InterPro" id="IPR045962">
    <property type="entry name" value="DUF6382"/>
</dbReference>
<keyword evidence="3" id="KW-1185">Reference proteome</keyword>
<protein>
    <recommendedName>
        <fullName evidence="1">DUF6382 domain-containing protein</fullName>
    </recommendedName>
</protein>
<evidence type="ECO:0000259" key="1">
    <source>
        <dbReference type="Pfam" id="PF19909"/>
    </source>
</evidence>
<dbReference type="Proteomes" id="UP000723714">
    <property type="component" value="Unassembled WGS sequence"/>
</dbReference>
<proteinExistence type="predicted"/>
<dbReference type="Pfam" id="PF19909">
    <property type="entry name" value="DUF6382"/>
    <property type="match status" value="1"/>
</dbReference>
<organism evidence="2 3">
    <name type="scientific">Faecalicatena faecalis</name>
    <dbReference type="NCBI Taxonomy" id="2726362"/>
    <lineage>
        <taxon>Bacteria</taxon>
        <taxon>Bacillati</taxon>
        <taxon>Bacillota</taxon>
        <taxon>Clostridia</taxon>
        <taxon>Lachnospirales</taxon>
        <taxon>Lachnospiraceae</taxon>
        <taxon>Faecalicatena</taxon>
    </lineage>
</organism>
<evidence type="ECO:0000313" key="2">
    <source>
        <dbReference type="EMBL" id="MBU3876515.1"/>
    </source>
</evidence>